<dbReference type="GO" id="GO:0000398">
    <property type="term" value="P:mRNA splicing, via spliceosome"/>
    <property type="evidence" value="ECO:0007669"/>
    <property type="project" value="InterPro"/>
</dbReference>
<proteinExistence type="predicted"/>
<dbReference type="Pfam" id="PF04502">
    <property type="entry name" value="Saf4_Yju2"/>
    <property type="match status" value="1"/>
</dbReference>
<reference evidence="2 3" key="1">
    <citation type="submission" date="2024-03" db="EMBL/GenBank/DDBJ databases">
        <authorList>
            <person name="Martinez-Hernandez J."/>
        </authorList>
    </citation>
    <scope>NUCLEOTIDE SEQUENCE [LARGE SCALE GENOMIC DNA]</scope>
</reference>
<dbReference type="InterPro" id="IPR007590">
    <property type="entry name" value="Saf4/Yju2"/>
</dbReference>
<feature type="region of interest" description="Disordered" evidence="1">
    <location>
        <begin position="99"/>
        <end position="189"/>
    </location>
</feature>
<dbReference type="GO" id="GO:0071006">
    <property type="term" value="C:U2-type catalytic step 1 spliceosome"/>
    <property type="evidence" value="ECO:0007669"/>
    <property type="project" value="TreeGrafter"/>
</dbReference>
<dbReference type="EMBL" id="CAXHTB010000007">
    <property type="protein sequence ID" value="CAL0310215.1"/>
    <property type="molecule type" value="Genomic_DNA"/>
</dbReference>
<dbReference type="AlphaFoldDB" id="A0AAV1WLE7"/>
<organism evidence="2 3">
    <name type="scientific">Lupinus luteus</name>
    <name type="common">European yellow lupine</name>
    <dbReference type="NCBI Taxonomy" id="3873"/>
    <lineage>
        <taxon>Eukaryota</taxon>
        <taxon>Viridiplantae</taxon>
        <taxon>Streptophyta</taxon>
        <taxon>Embryophyta</taxon>
        <taxon>Tracheophyta</taxon>
        <taxon>Spermatophyta</taxon>
        <taxon>Magnoliopsida</taxon>
        <taxon>eudicotyledons</taxon>
        <taxon>Gunneridae</taxon>
        <taxon>Pentapetalae</taxon>
        <taxon>rosids</taxon>
        <taxon>fabids</taxon>
        <taxon>Fabales</taxon>
        <taxon>Fabaceae</taxon>
        <taxon>Papilionoideae</taxon>
        <taxon>50 kb inversion clade</taxon>
        <taxon>genistoids sensu lato</taxon>
        <taxon>core genistoids</taxon>
        <taxon>Genisteae</taxon>
        <taxon>Lupinus</taxon>
    </lineage>
</organism>
<comment type="caution">
    <text evidence="2">The sequence shown here is derived from an EMBL/GenBank/DDBJ whole genome shotgun (WGS) entry which is preliminary data.</text>
</comment>
<protein>
    <recommendedName>
        <fullName evidence="4">Splicing factor YJU2</fullName>
    </recommendedName>
</protein>
<keyword evidence="3" id="KW-1185">Reference proteome</keyword>
<gene>
    <name evidence="2" type="ORF">LLUT_LOCUS11275</name>
</gene>
<dbReference type="PANTHER" id="PTHR12111:SF1">
    <property type="entry name" value="SPLICING FACTOR YJU2"/>
    <property type="match status" value="1"/>
</dbReference>
<sequence>MAERKVLNKYYPPDFDPAKLPRARRPKNQQINVRMMLPMSIRCNTCGNYIYNGIKFNSRKEDEKRLEEEYEKLIKSVIFHSSNAFVRRVRDEDIGNEEETVKVSNAHGETSSNNPKSQNNSEDLPSNATHTPRKAPLDDSSKQVRISVIKKAVISDAAEPEQKNNEEDDKTNTTSGLLSLCQNYGSDDD</sequence>
<evidence type="ECO:0000256" key="1">
    <source>
        <dbReference type="SAM" id="MobiDB-lite"/>
    </source>
</evidence>
<evidence type="ECO:0008006" key="4">
    <source>
        <dbReference type="Google" id="ProtNLM"/>
    </source>
</evidence>
<dbReference type="PANTHER" id="PTHR12111">
    <property type="entry name" value="SPLICING FACTOR YJU2"/>
    <property type="match status" value="1"/>
</dbReference>
<feature type="compositionally biased region" description="Polar residues" evidence="1">
    <location>
        <begin position="107"/>
        <end position="130"/>
    </location>
</feature>
<dbReference type="Proteomes" id="UP001497480">
    <property type="component" value="Unassembled WGS sequence"/>
</dbReference>
<name>A0AAV1WLE7_LUPLU</name>
<evidence type="ECO:0000313" key="3">
    <source>
        <dbReference type="Proteomes" id="UP001497480"/>
    </source>
</evidence>
<feature type="compositionally biased region" description="Polar residues" evidence="1">
    <location>
        <begin position="172"/>
        <end position="189"/>
    </location>
</feature>
<accession>A0AAV1WLE7</accession>
<evidence type="ECO:0000313" key="2">
    <source>
        <dbReference type="EMBL" id="CAL0310215.1"/>
    </source>
</evidence>